<evidence type="ECO:0000313" key="1">
    <source>
        <dbReference type="EMBL" id="GAT65941.1"/>
    </source>
</evidence>
<dbReference type="SUPFAM" id="SSF53955">
    <property type="entry name" value="Lysozyme-like"/>
    <property type="match status" value="1"/>
</dbReference>
<sequence>MDSHRALRAAAVTVVATSAVVGSTATGTTEATRTPVAERTAAAGTAERIHLATWSTRARPGTRSLARTTKGRNKAIAFRLVSRRAWSHDQFRCLDSLWTRESNWNHRAYNRYSGAYGIPQALPGSKMSGSGGDWRSSPVTQIRWGLRYIKQRYGSPCGAWGHFRSTNWY</sequence>
<organism evidence="1 2">
    <name type="scientific">Planomonospora sphaerica</name>
    <dbReference type="NCBI Taxonomy" id="161355"/>
    <lineage>
        <taxon>Bacteria</taxon>
        <taxon>Bacillati</taxon>
        <taxon>Actinomycetota</taxon>
        <taxon>Actinomycetes</taxon>
        <taxon>Streptosporangiales</taxon>
        <taxon>Streptosporangiaceae</taxon>
        <taxon>Planomonospora</taxon>
    </lineage>
</organism>
<dbReference type="Proteomes" id="UP000077701">
    <property type="component" value="Unassembled WGS sequence"/>
</dbReference>
<protein>
    <submittedName>
        <fullName evidence="1">Secreted protein</fullName>
    </submittedName>
</protein>
<dbReference type="Gene3D" id="1.10.530.10">
    <property type="match status" value="1"/>
</dbReference>
<evidence type="ECO:0000313" key="2">
    <source>
        <dbReference type="Proteomes" id="UP000077701"/>
    </source>
</evidence>
<dbReference type="STRING" id="161355.PS9374_01585"/>
<proteinExistence type="predicted"/>
<dbReference type="OrthoDB" id="9766277at2"/>
<accession>A0A161LVL0</accession>
<dbReference type="EMBL" id="BDCX01000003">
    <property type="protein sequence ID" value="GAT65941.1"/>
    <property type="molecule type" value="Genomic_DNA"/>
</dbReference>
<keyword evidence="2" id="KW-1185">Reference proteome</keyword>
<comment type="caution">
    <text evidence="1">The sequence shown here is derived from an EMBL/GenBank/DDBJ whole genome shotgun (WGS) entry which is preliminary data.</text>
</comment>
<reference evidence="1 2" key="1">
    <citation type="journal article" date="2016" name="Genome Announc.">
        <title>Draft Genome Sequence of Planomonospora sphaerica JCM9374, a Rare Actinomycete.</title>
        <authorList>
            <person name="Dohra H."/>
            <person name="Suzuki T."/>
            <person name="Inoue Y."/>
            <person name="Kodani S."/>
        </authorList>
    </citation>
    <scope>NUCLEOTIDE SEQUENCE [LARGE SCALE GENOMIC DNA]</scope>
    <source>
        <strain evidence="1 2">JCM 9374</strain>
    </source>
</reference>
<name>A0A161LVL0_9ACTN</name>
<reference evidence="2" key="2">
    <citation type="submission" date="2016-04" db="EMBL/GenBank/DDBJ databases">
        <title>Planomonospora sphaerica JCM9374 whole genome shotgun sequence.</title>
        <authorList>
            <person name="Suzuki T."/>
            <person name="Dohra H."/>
            <person name="Kodani S."/>
        </authorList>
    </citation>
    <scope>NUCLEOTIDE SEQUENCE [LARGE SCALE GENOMIC DNA]</scope>
    <source>
        <strain evidence="2">JCM 9374</strain>
    </source>
</reference>
<gene>
    <name evidence="1" type="ORF">PS9374_01585</name>
</gene>
<dbReference type="AlphaFoldDB" id="A0A161LVL0"/>
<dbReference type="InterPro" id="IPR023346">
    <property type="entry name" value="Lysozyme-like_dom_sf"/>
</dbReference>